<evidence type="ECO:0000313" key="1">
    <source>
        <dbReference type="EMBL" id="TLS37264.1"/>
    </source>
</evidence>
<reference evidence="1 2" key="1">
    <citation type="submission" date="2019-04" db="EMBL/GenBank/DDBJ databases">
        <title>Bacillus caeni sp. nov., a bacterium isolated from mangrove sediment.</title>
        <authorList>
            <person name="Huang H."/>
            <person name="Mo K."/>
            <person name="Hu Y."/>
        </authorList>
    </citation>
    <scope>NUCLEOTIDE SEQUENCE [LARGE SCALE GENOMIC DNA]</scope>
    <source>
        <strain evidence="1 2">HB172195</strain>
    </source>
</reference>
<dbReference type="SUPFAM" id="SSF109854">
    <property type="entry name" value="DinB/YfiT-like putative metalloenzymes"/>
    <property type="match status" value="1"/>
</dbReference>
<name>A0A5R9F9N3_9BACL</name>
<dbReference type="OrthoDB" id="68731at2"/>
<accession>A0A5R9F9N3</accession>
<dbReference type="InterPro" id="IPR034660">
    <property type="entry name" value="DinB/YfiT-like"/>
</dbReference>
<dbReference type="Proteomes" id="UP000308230">
    <property type="component" value="Unassembled WGS sequence"/>
</dbReference>
<evidence type="ECO:0000313" key="2">
    <source>
        <dbReference type="Proteomes" id="UP000308230"/>
    </source>
</evidence>
<organism evidence="1 2">
    <name type="scientific">Exobacillus caeni</name>
    <dbReference type="NCBI Taxonomy" id="2574798"/>
    <lineage>
        <taxon>Bacteria</taxon>
        <taxon>Bacillati</taxon>
        <taxon>Bacillota</taxon>
        <taxon>Bacilli</taxon>
        <taxon>Bacillales</taxon>
        <taxon>Guptibacillaceae</taxon>
        <taxon>Exobacillus</taxon>
    </lineage>
</organism>
<dbReference type="EMBL" id="SWLG01000007">
    <property type="protein sequence ID" value="TLS37264.1"/>
    <property type="molecule type" value="Genomic_DNA"/>
</dbReference>
<dbReference type="InterPro" id="IPR011466">
    <property type="entry name" value="DUF1572"/>
</dbReference>
<protein>
    <submittedName>
        <fullName evidence="1">DUF1572 domain-containing protein</fullName>
    </submittedName>
</protein>
<proteinExistence type="predicted"/>
<dbReference type="RefSeq" id="WP_138126777.1">
    <property type="nucleotide sequence ID" value="NZ_SWLG01000007.1"/>
</dbReference>
<dbReference type="Pfam" id="PF07609">
    <property type="entry name" value="DUF1572"/>
    <property type="match status" value="1"/>
</dbReference>
<sequence>MRDPGTVYLKNSCEQFRHIKQRAEAAIEQLNEEEFHWVPNEQSNSVSVLLQHISGNMHSRWVDFLTADGEKDYRDRDAEFINQFCSKKELMERWESGWSLLFQTLEGLSPGLLLQEVTIRKERLTIMEAIQRELAHLHNHLGQILYIGKQLKGSEWKTLSIPKGQSRSFIPAAIKNKAGEEQSDSTS</sequence>
<gene>
    <name evidence="1" type="ORF">FCL54_12130</name>
</gene>
<dbReference type="Gene3D" id="1.20.120.450">
    <property type="entry name" value="dinb family like domain"/>
    <property type="match status" value="1"/>
</dbReference>
<comment type="caution">
    <text evidence="1">The sequence shown here is derived from an EMBL/GenBank/DDBJ whole genome shotgun (WGS) entry which is preliminary data.</text>
</comment>
<keyword evidence="2" id="KW-1185">Reference proteome</keyword>
<dbReference type="AlphaFoldDB" id="A0A5R9F9N3"/>